<dbReference type="Pfam" id="PF02575">
    <property type="entry name" value="YbaB_DNA_bd"/>
    <property type="match status" value="1"/>
</dbReference>
<comment type="subunit">
    <text evidence="2">Homodimer.</text>
</comment>
<dbReference type="Gene3D" id="3.30.1310.10">
    <property type="entry name" value="Nucleoid-associated protein YbaB-like domain"/>
    <property type="match status" value="1"/>
</dbReference>
<sequence>MRGPLGNIMQQAQKMQDNLKRAQEEVARLEVTGQAGGGMVQIVMNGAHEVKRVKIDKAVVGDDIEMLEDLITAATNDAVNKIAEQSKARMAEVTQGMSLPAGFKLPF</sequence>
<evidence type="ECO:0000256" key="2">
    <source>
        <dbReference type="HAMAP-Rule" id="MF_00274"/>
    </source>
</evidence>
<evidence type="ECO:0000256" key="1">
    <source>
        <dbReference type="ARBA" id="ARBA00023125"/>
    </source>
</evidence>
<dbReference type="RefSeq" id="WP_106892873.1">
    <property type="nucleotide sequence ID" value="NZ_CP027860.1"/>
</dbReference>
<accession>A0A2P1PW00</accession>
<keyword evidence="5" id="KW-1185">Reference proteome</keyword>
<dbReference type="PIRSF" id="PIRSF004555">
    <property type="entry name" value="UCP004555"/>
    <property type="match status" value="1"/>
</dbReference>
<dbReference type="KEGG" id="xba:C7S18_18015"/>
<dbReference type="PANTHER" id="PTHR33449">
    <property type="entry name" value="NUCLEOID-ASSOCIATED PROTEIN YBAB"/>
    <property type="match status" value="1"/>
</dbReference>
<dbReference type="OrthoDB" id="9808738at2"/>
<dbReference type="AlphaFoldDB" id="A0A2P1PW00"/>
<name>A0A2P1PW00_9GAMM</name>
<keyword evidence="1 2" id="KW-0238">DNA-binding</keyword>
<evidence type="ECO:0000313" key="5">
    <source>
        <dbReference type="Proteomes" id="UP000241074"/>
    </source>
</evidence>
<dbReference type="SUPFAM" id="SSF82607">
    <property type="entry name" value="YbaB-like"/>
    <property type="match status" value="1"/>
</dbReference>
<dbReference type="Proteomes" id="UP000241074">
    <property type="component" value="Chromosome"/>
</dbReference>
<reference evidence="4 5" key="1">
    <citation type="submission" date="2018-03" db="EMBL/GenBank/DDBJ databases">
        <title>Ahniella affigens gen. nov., sp. nov., a gammaproteobacterium isolated from sandy soil near a stream.</title>
        <authorList>
            <person name="Ko Y."/>
            <person name="Kim J.-H."/>
        </authorList>
    </citation>
    <scope>NUCLEOTIDE SEQUENCE [LARGE SCALE GENOMIC DNA]</scope>
    <source>
        <strain evidence="4 5">D13</strain>
    </source>
</reference>
<dbReference type="HAMAP" id="MF_00274">
    <property type="entry name" value="DNA_YbaB_EbfC"/>
    <property type="match status" value="1"/>
</dbReference>
<comment type="function">
    <text evidence="2">Binds to DNA and alters its conformation. May be involved in regulation of gene expression, nucleoid organization and DNA protection.</text>
</comment>
<dbReference type="GO" id="GO:0005829">
    <property type="term" value="C:cytosol"/>
    <property type="evidence" value="ECO:0007669"/>
    <property type="project" value="TreeGrafter"/>
</dbReference>
<proteinExistence type="inferred from homology"/>
<evidence type="ECO:0000256" key="3">
    <source>
        <dbReference type="SAM" id="Coils"/>
    </source>
</evidence>
<evidence type="ECO:0000313" key="4">
    <source>
        <dbReference type="EMBL" id="AVP98954.1"/>
    </source>
</evidence>
<reference evidence="4 5" key="2">
    <citation type="submission" date="2018-03" db="EMBL/GenBank/DDBJ databases">
        <authorList>
            <person name="Keele B.F."/>
        </authorList>
    </citation>
    <scope>NUCLEOTIDE SEQUENCE [LARGE SCALE GENOMIC DNA]</scope>
    <source>
        <strain evidence="4 5">D13</strain>
    </source>
</reference>
<keyword evidence="3" id="KW-0175">Coiled coil</keyword>
<organism evidence="4 5">
    <name type="scientific">Ahniella affigens</name>
    <dbReference type="NCBI Taxonomy" id="2021234"/>
    <lineage>
        <taxon>Bacteria</taxon>
        <taxon>Pseudomonadati</taxon>
        <taxon>Pseudomonadota</taxon>
        <taxon>Gammaproteobacteria</taxon>
        <taxon>Lysobacterales</taxon>
        <taxon>Rhodanobacteraceae</taxon>
        <taxon>Ahniella</taxon>
    </lineage>
</organism>
<dbReference type="InterPro" id="IPR004401">
    <property type="entry name" value="YbaB/EbfC"/>
</dbReference>
<dbReference type="EMBL" id="CP027860">
    <property type="protein sequence ID" value="AVP98954.1"/>
    <property type="molecule type" value="Genomic_DNA"/>
</dbReference>
<dbReference type="GO" id="GO:0003677">
    <property type="term" value="F:DNA binding"/>
    <property type="evidence" value="ECO:0007669"/>
    <property type="project" value="UniProtKB-UniRule"/>
</dbReference>
<protein>
    <recommendedName>
        <fullName evidence="2">Nucleoid-associated protein C7S18_18015</fullName>
    </recommendedName>
</protein>
<dbReference type="GO" id="GO:0043590">
    <property type="term" value="C:bacterial nucleoid"/>
    <property type="evidence" value="ECO:0007669"/>
    <property type="project" value="UniProtKB-UniRule"/>
</dbReference>
<dbReference type="PANTHER" id="PTHR33449:SF1">
    <property type="entry name" value="NUCLEOID-ASSOCIATED PROTEIN YBAB"/>
    <property type="match status" value="1"/>
</dbReference>
<dbReference type="NCBIfam" id="TIGR00103">
    <property type="entry name" value="DNA_YbaB_EbfC"/>
    <property type="match status" value="1"/>
</dbReference>
<gene>
    <name evidence="4" type="ORF">C7S18_18015</name>
</gene>
<comment type="similarity">
    <text evidence="2">Belongs to the YbaB/EbfC family.</text>
</comment>
<comment type="subcellular location">
    <subcellularLocation>
        <location evidence="2">Cytoplasm</location>
        <location evidence="2">Nucleoid</location>
    </subcellularLocation>
</comment>
<feature type="coiled-coil region" evidence="3">
    <location>
        <begin position="5"/>
        <end position="32"/>
    </location>
</feature>
<keyword evidence="2" id="KW-0963">Cytoplasm</keyword>
<dbReference type="InterPro" id="IPR036894">
    <property type="entry name" value="YbaB-like_sf"/>
</dbReference>